<dbReference type="OrthoDB" id="425534at2759"/>
<reference evidence="1 2" key="1">
    <citation type="submission" date="2014-06" db="EMBL/GenBank/DDBJ databases">
        <title>Evolutionary Origins and Diversification of the Mycorrhizal Mutualists.</title>
        <authorList>
            <consortium name="DOE Joint Genome Institute"/>
            <consortium name="Mycorrhizal Genomics Consortium"/>
            <person name="Kohler A."/>
            <person name="Kuo A."/>
            <person name="Nagy L.G."/>
            <person name="Floudas D."/>
            <person name="Copeland A."/>
            <person name="Barry K.W."/>
            <person name="Cichocki N."/>
            <person name="Veneault-Fourrey C."/>
            <person name="LaButti K."/>
            <person name="Lindquist E.A."/>
            <person name="Lipzen A."/>
            <person name="Lundell T."/>
            <person name="Morin E."/>
            <person name="Murat C."/>
            <person name="Riley R."/>
            <person name="Ohm R."/>
            <person name="Sun H."/>
            <person name="Tunlid A."/>
            <person name="Henrissat B."/>
            <person name="Grigoriev I.V."/>
            <person name="Hibbett D.S."/>
            <person name="Martin F."/>
        </authorList>
    </citation>
    <scope>NUCLEOTIDE SEQUENCE [LARGE SCALE GENOMIC DNA]</scope>
    <source>
        <strain evidence="1 2">SS14</strain>
    </source>
</reference>
<keyword evidence="2" id="KW-1185">Reference proteome</keyword>
<proteinExistence type="predicted"/>
<organism evidence="1 2">
    <name type="scientific">Sphaerobolus stellatus (strain SS14)</name>
    <dbReference type="NCBI Taxonomy" id="990650"/>
    <lineage>
        <taxon>Eukaryota</taxon>
        <taxon>Fungi</taxon>
        <taxon>Dikarya</taxon>
        <taxon>Basidiomycota</taxon>
        <taxon>Agaricomycotina</taxon>
        <taxon>Agaricomycetes</taxon>
        <taxon>Phallomycetidae</taxon>
        <taxon>Geastrales</taxon>
        <taxon>Sphaerobolaceae</taxon>
        <taxon>Sphaerobolus</taxon>
    </lineage>
</organism>
<dbReference type="AlphaFoldDB" id="A0A0C9UHW0"/>
<accession>A0A0C9UHW0</accession>
<evidence type="ECO:0000313" key="1">
    <source>
        <dbReference type="EMBL" id="KIJ42673.1"/>
    </source>
</evidence>
<sequence length="52" mass="5692">MPCVCLGGPGGSAVQFIDRLRENMQDLVGGEYDIVEFDPRDIFPFFNPGSAN</sequence>
<dbReference type="Proteomes" id="UP000054279">
    <property type="component" value="Unassembled WGS sequence"/>
</dbReference>
<protein>
    <submittedName>
        <fullName evidence="1">Uncharacterized protein</fullName>
    </submittedName>
</protein>
<dbReference type="EMBL" id="KN837128">
    <property type="protein sequence ID" value="KIJ42673.1"/>
    <property type="molecule type" value="Genomic_DNA"/>
</dbReference>
<evidence type="ECO:0000313" key="2">
    <source>
        <dbReference type="Proteomes" id="UP000054279"/>
    </source>
</evidence>
<name>A0A0C9UHW0_SPHS4</name>
<dbReference type="HOGENOM" id="CLU_3088818_0_0_1"/>
<gene>
    <name evidence="1" type="ORF">M422DRAFT_170909</name>
</gene>